<dbReference type="Gene3D" id="1.20.1250.20">
    <property type="entry name" value="MFS general substrate transporter like domains"/>
    <property type="match status" value="1"/>
</dbReference>
<dbReference type="Pfam" id="PF07690">
    <property type="entry name" value="MFS_1"/>
    <property type="match status" value="1"/>
</dbReference>
<evidence type="ECO:0000256" key="1">
    <source>
        <dbReference type="ARBA" id="ARBA00022692"/>
    </source>
</evidence>
<feature type="transmembrane region" description="Helical" evidence="4">
    <location>
        <begin position="67"/>
        <end position="95"/>
    </location>
</feature>
<evidence type="ECO:0000256" key="2">
    <source>
        <dbReference type="ARBA" id="ARBA00022989"/>
    </source>
</evidence>
<keyword evidence="3 4" id="KW-0472">Membrane</keyword>
<feature type="transmembrane region" description="Helical" evidence="4">
    <location>
        <begin position="252"/>
        <end position="269"/>
    </location>
</feature>
<protein>
    <submittedName>
        <fullName evidence="5">MFS transporter</fullName>
    </submittedName>
</protein>
<feature type="transmembrane region" description="Helical" evidence="4">
    <location>
        <begin position="281"/>
        <end position="298"/>
    </location>
</feature>
<gene>
    <name evidence="5" type="ORF">CWS31_005075</name>
</gene>
<dbReference type="RefSeq" id="WP_101345097.1">
    <property type="nucleotide sequence ID" value="NZ_PJAI02000004.1"/>
</dbReference>
<keyword evidence="6" id="KW-1185">Reference proteome</keyword>
<evidence type="ECO:0000256" key="4">
    <source>
        <dbReference type="SAM" id="Phobius"/>
    </source>
</evidence>
<organism evidence="5 6">
    <name type="scientific">Colwellia echini</name>
    <dbReference type="NCBI Taxonomy" id="1982103"/>
    <lineage>
        <taxon>Bacteria</taxon>
        <taxon>Pseudomonadati</taxon>
        <taxon>Pseudomonadota</taxon>
        <taxon>Gammaproteobacteria</taxon>
        <taxon>Alteromonadales</taxon>
        <taxon>Colwelliaceae</taxon>
        <taxon>Colwellia</taxon>
    </lineage>
</organism>
<feature type="transmembrane region" description="Helical" evidence="4">
    <location>
        <begin position="175"/>
        <end position="195"/>
    </location>
</feature>
<evidence type="ECO:0000256" key="3">
    <source>
        <dbReference type="ARBA" id="ARBA00023136"/>
    </source>
</evidence>
<evidence type="ECO:0000313" key="5">
    <source>
        <dbReference type="EMBL" id="TYK66330.1"/>
    </source>
</evidence>
<feature type="transmembrane region" description="Helical" evidence="4">
    <location>
        <begin position="20"/>
        <end position="46"/>
    </location>
</feature>
<feature type="transmembrane region" description="Helical" evidence="4">
    <location>
        <begin position="304"/>
        <end position="325"/>
    </location>
</feature>
<name>A0ABY3MYL7_9GAMM</name>
<feature type="transmembrane region" description="Helical" evidence="4">
    <location>
        <begin position="366"/>
        <end position="385"/>
    </location>
</feature>
<dbReference type="Proteomes" id="UP000815846">
    <property type="component" value="Unassembled WGS sequence"/>
</dbReference>
<comment type="caution">
    <text evidence="5">The sequence shown here is derived from an EMBL/GenBank/DDBJ whole genome shotgun (WGS) entry which is preliminary data.</text>
</comment>
<reference evidence="5 6" key="1">
    <citation type="submission" date="2019-08" db="EMBL/GenBank/DDBJ databases">
        <title>Microbe sample from Colwellia echini.</title>
        <authorList>
            <person name="Christiansen L."/>
            <person name="Pathiraja D."/>
            <person name="Schultz-Johansen M."/>
            <person name="Choi I.-G."/>
            <person name="Stougaard P."/>
        </authorList>
    </citation>
    <scope>NUCLEOTIDE SEQUENCE [LARGE SCALE GENOMIC DNA]</scope>
    <source>
        <strain evidence="5 6">A3</strain>
    </source>
</reference>
<feature type="transmembrane region" description="Helical" evidence="4">
    <location>
        <begin position="337"/>
        <end position="360"/>
    </location>
</feature>
<dbReference type="InterPro" id="IPR011701">
    <property type="entry name" value="MFS"/>
</dbReference>
<proteinExistence type="predicted"/>
<dbReference type="InterPro" id="IPR036259">
    <property type="entry name" value="MFS_trans_sf"/>
</dbReference>
<evidence type="ECO:0000313" key="6">
    <source>
        <dbReference type="Proteomes" id="UP000815846"/>
    </source>
</evidence>
<keyword evidence="2 4" id="KW-1133">Transmembrane helix</keyword>
<feature type="transmembrane region" description="Helical" evidence="4">
    <location>
        <begin position="216"/>
        <end position="240"/>
    </location>
</feature>
<dbReference type="EMBL" id="PJAI02000004">
    <property type="protein sequence ID" value="TYK66330.1"/>
    <property type="molecule type" value="Genomic_DNA"/>
</dbReference>
<keyword evidence="1 4" id="KW-0812">Transmembrane</keyword>
<dbReference type="SUPFAM" id="SSF103473">
    <property type="entry name" value="MFS general substrate transporter"/>
    <property type="match status" value="1"/>
</dbReference>
<sequence length="419" mass="46359">MKSNEVIPQSIPNNKWQSPFVFLAVASVVMAITFAAWMAMLNNFVIERAAFSGAEIGMLHSLREIPGFLAFTAVFVLLVFTEQVFALVSLCLLSIGVALTGIFPSIYGLYATTVLMSIGFHYYETINTSLSLQWFKKDEAAEKLGKLMSIKSAASLSCYALIWLGFSVLSASYQVMYLFFGISGLLLTLWLAFSMPKFPMEHVQHKKLILRKRYSLFYFLTFLSGARRQIFVVFAGFLMVEKFGYSVQQVTFLYMINHVINFFLAPKIGKWIAKVGERRALTVEYTGLIIVFVGYALVESADVAAALYIIDHLFFAMAIALKTYFQKIADPKDIASSAGVSFSINHIAAVVIPAAFGLIWLYDASLVFYAGAGFAIVSLLASQFINTRSSFIPTNISEVSGSDLGLEKDSQLSQVKGQG</sequence>
<accession>A0ABY3MYL7</accession>